<sequence>MSNNEIKQSENLHNFSCLSCYDHIYDLTIKIEEREEFITKLQAFFRKKLDIEYVNLYSEFMQKFIKLEKFNIDIDKNNFTYSDYVDDLYLKIEEAEYFISEFEMFFYDNLGIEYMNLFSEFMEEENERIKNELISFYENEISDLNIENLEIMYLNIPSNDN</sequence>
<name>A0ACA9KGD0_9GLOM</name>
<proteinExistence type="predicted"/>
<keyword evidence="2" id="KW-1185">Reference proteome</keyword>
<gene>
    <name evidence="1" type="ORF">SCALOS_LOCUS2038</name>
</gene>
<dbReference type="Proteomes" id="UP000789860">
    <property type="component" value="Unassembled WGS sequence"/>
</dbReference>
<protein>
    <submittedName>
        <fullName evidence="1">8040_t:CDS:1</fullName>
    </submittedName>
</protein>
<accession>A0ACA9KGD0</accession>
<evidence type="ECO:0000313" key="1">
    <source>
        <dbReference type="EMBL" id="CAG8471307.1"/>
    </source>
</evidence>
<reference evidence="1" key="1">
    <citation type="submission" date="2021-06" db="EMBL/GenBank/DDBJ databases">
        <authorList>
            <person name="Kallberg Y."/>
            <person name="Tangrot J."/>
            <person name="Rosling A."/>
        </authorList>
    </citation>
    <scope>NUCLEOTIDE SEQUENCE</scope>
    <source>
        <strain evidence="1">AU212A</strain>
    </source>
</reference>
<evidence type="ECO:0000313" key="2">
    <source>
        <dbReference type="Proteomes" id="UP000789860"/>
    </source>
</evidence>
<dbReference type="EMBL" id="CAJVPM010001674">
    <property type="protein sequence ID" value="CAG8471307.1"/>
    <property type="molecule type" value="Genomic_DNA"/>
</dbReference>
<organism evidence="1 2">
    <name type="scientific">Scutellospora calospora</name>
    <dbReference type="NCBI Taxonomy" id="85575"/>
    <lineage>
        <taxon>Eukaryota</taxon>
        <taxon>Fungi</taxon>
        <taxon>Fungi incertae sedis</taxon>
        <taxon>Mucoromycota</taxon>
        <taxon>Glomeromycotina</taxon>
        <taxon>Glomeromycetes</taxon>
        <taxon>Diversisporales</taxon>
        <taxon>Gigasporaceae</taxon>
        <taxon>Scutellospora</taxon>
    </lineage>
</organism>
<comment type="caution">
    <text evidence="1">The sequence shown here is derived from an EMBL/GenBank/DDBJ whole genome shotgun (WGS) entry which is preliminary data.</text>
</comment>